<dbReference type="AlphaFoldDB" id="A0A0X8X292"/>
<protein>
    <submittedName>
        <fullName evidence="1">Uncharacterized protein</fullName>
    </submittedName>
</protein>
<name>A0A0X8X292_9SPHI</name>
<organism evidence="1 2">
    <name type="scientific">Mucilaginibacter gotjawali</name>
    <dbReference type="NCBI Taxonomy" id="1550579"/>
    <lineage>
        <taxon>Bacteria</taxon>
        <taxon>Pseudomonadati</taxon>
        <taxon>Bacteroidota</taxon>
        <taxon>Sphingobacteriia</taxon>
        <taxon>Sphingobacteriales</taxon>
        <taxon>Sphingobacteriaceae</taxon>
        <taxon>Mucilaginibacter</taxon>
    </lineage>
</organism>
<accession>A0A0X8X292</accession>
<evidence type="ECO:0000313" key="2">
    <source>
        <dbReference type="Proteomes" id="UP000218263"/>
    </source>
</evidence>
<reference evidence="1 2" key="1">
    <citation type="submission" date="2015-12" db="EMBL/GenBank/DDBJ databases">
        <title>Genome sequence of Mucilaginibacter gotjawali.</title>
        <authorList>
            <person name="Lee J.S."/>
            <person name="Lee K.C."/>
            <person name="Kim K.K."/>
            <person name="Lee B.W."/>
        </authorList>
    </citation>
    <scope>NUCLEOTIDE SEQUENCE [LARGE SCALE GENOMIC DNA]</scope>
    <source>
        <strain evidence="1 2">SA3-7</strain>
    </source>
</reference>
<keyword evidence="2" id="KW-1185">Reference proteome</keyword>
<evidence type="ECO:0000313" key="1">
    <source>
        <dbReference type="EMBL" id="BAU52329.1"/>
    </source>
</evidence>
<proteinExistence type="predicted"/>
<dbReference type="KEGG" id="mgot:MgSA37_00484"/>
<gene>
    <name evidence="1" type="ORF">MgSA37_00484</name>
</gene>
<dbReference type="EMBL" id="AP017313">
    <property type="protein sequence ID" value="BAU52329.1"/>
    <property type="molecule type" value="Genomic_DNA"/>
</dbReference>
<sequence>MRLQRKYNDMFHFIVKPGSPSSEIVFKIGGAPLEPLNHKCMCYKQVVPLELLQCSAYDSVGVACL</sequence>
<dbReference type="Proteomes" id="UP000218263">
    <property type="component" value="Chromosome"/>
</dbReference>